<evidence type="ECO:0000259" key="14">
    <source>
        <dbReference type="Pfam" id="PF00122"/>
    </source>
</evidence>
<feature type="transmembrane region" description="Helical" evidence="12">
    <location>
        <begin position="449"/>
        <end position="478"/>
    </location>
</feature>
<dbReference type="InterPro" id="IPR001757">
    <property type="entry name" value="P_typ_ATPase"/>
</dbReference>
<evidence type="ECO:0000256" key="3">
    <source>
        <dbReference type="ARBA" id="ARBA00022692"/>
    </source>
</evidence>
<feature type="transmembrane region" description="Helical" evidence="12">
    <location>
        <begin position="236"/>
        <end position="257"/>
    </location>
</feature>
<comment type="function">
    <text evidence="12">Catalyzes the hydrolysis of ATP coupled with the transport of calcium.</text>
</comment>
<dbReference type="EMBL" id="PDCK01000043">
    <property type="protein sequence ID" value="PRQ28235.1"/>
    <property type="molecule type" value="Genomic_DNA"/>
</dbReference>
<dbReference type="InterPro" id="IPR008250">
    <property type="entry name" value="ATPase_P-typ_transduc_dom_A_sf"/>
</dbReference>
<evidence type="ECO:0000256" key="12">
    <source>
        <dbReference type="RuleBase" id="RU361146"/>
    </source>
</evidence>
<dbReference type="Gene3D" id="3.40.1110.10">
    <property type="entry name" value="Calcium-transporting ATPase, cytoplasmic domain N"/>
    <property type="match status" value="1"/>
</dbReference>
<evidence type="ECO:0000256" key="1">
    <source>
        <dbReference type="ARBA" id="ARBA00006124"/>
    </source>
</evidence>
<evidence type="ECO:0000313" key="17">
    <source>
        <dbReference type="Proteomes" id="UP000238479"/>
    </source>
</evidence>
<proteinExistence type="inferred from homology"/>
<evidence type="ECO:0000256" key="9">
    <source>
        <dbReference type="ARBA" id="ARBA00023065"/>
    </source>
</evidence>
<evidence type="ECO:0000256" key="6">
    <source>
        <dbReference type="ARBA" id="ARBA00022842"/>
    </source>
</evidence>
<dbReference type="InterPro" id="IPR036412">
    <property type="entry name" value="HAD-like_sf"/>
</dbReference>
<name>A0A2P6Q235_ROSCH</name>
<dbReference type="PRINTS" id="PR00119">
    <property type="entry name" value="CATATPASE"/>
</dbReference>
<dbReference type="AlphaFoldDB" id="A0A2P6Q235"/>
<dbReference type="GO" id="GO:0046872">
    <property type="term" value="F:metal ion binding"/>
    <property type="evidence" value="ECO:0007669"/>
    <property type="project" value="UniProtKB-KW"/>
</dbReference>
<dbReference type="EC" id="7.2.2.10" evidence="12"/>
<comment type="caution">
    <text evidence="16">The sequence shown here is derived from an EMBL/GenBank/DDBJ whole genome shotgun (WGS) entry which is preliminary data.</text>
</comment>
<evidence type="ECO:0000256" key="4">
    <source>
        <dbReference type="ARBA" id="ARBA00022723"/>
    </source>
</evidence>
<dbReference type="GO" id="GO:0005524">
    <property type="term" value="F:ATP binding"/>
    <property type="evidence" value="ECO:0007669"/>
    <property type="project" value="UniProtKB-KW"/>
</dbReference>
<keyword evidence="16" id="KW-0378">Hydrolase</keyword>
<feature type="transmembrane region" description="Helical" evidence="12">
    <location>
        <begin position="212"/>
        <end position="230"/>
    </location>
</feature>
<dbReference type="Gene3D" id="1.20.1110.10">
    <property type="entry name" value="Calcium-transporting ATPase, transmembrane domain"/>
    <property type="match status" value="2"/>
</dbReference>
<gene>
    <name evidence="16" type="ORF">RchiOBHm_Chr5g0000841</name>
</gene>
<feature type="domain" description="Cation-transporting P-type ATPase C-terminal" evidence="15">
    <location>
        <begin position="875"/>
        <end position="1043"/>
    </location>
</feature>
<comment type="catalytic activity">
    <reaction evidence="11 12">
        <text>Ca(2+)(in) + ATP + H2O = Ca(2+)(out) + ADP + phosphate + H(+)</text>
        <dbReference type="Rhea" id="RHEA:18105"/>
        <dbReference type="ChEBI" id="CHEBI:15377"/>
        <dbReference type="ChEBI" id="CHEBI:15378"/>
        <dbReference type="ChEBI" id="CHEBI:29108"/>
        <dbReference type="ChEBI" id="CHEBI:30616"/>
        <dbReference type="ChEBI" id="CHEBI:43474"/>
        <dbReference type="ChEBI" id="CHEBI:456216"/>
        <dbReference type="EC" id="7.2.2.10"/>
    </reaction>
</comment>
<dbReference type="GO" id="GO:0005886">
    <property type="term" value="C:plasma membrane"/>
    <property type="evidence" value="ECO:0007669"/>
    <property type="project" value="TreeGrafter"/>
</dbReference>
<comment type="caution">
    <text evidence="12">Lacks conserved residue(s) required for the propagation of feature annotation.</text>
</comment>
<keyword evidence="2 12" id="KW-0813">Transport</keyword>
<evidence type="ECO:0000256" key="8">
    <source>
        <dbReference type="ARBA" id="ARBA00022989"/>
    </source>
</evidence>
<evidence type="ECO:0000313" key="16">
    <source>
        <dbReference type="EMBL" id="PRQ28235.1"/>
    </source>
</evidence>
<keyword evidence="4" id="KW-0479">Metal-binding</keyword>
<protein>
    <recommendedName>
        <fullName evidence="12">Calcium-transporting ATPase</fullName>
        <ecNumber evidence="12">7.2.2.10</ecNumber>
    </recommendedName>
</protein>
<keyword evidence="9 12" id="KW-0406">Ion transport</keyword>
<feature type="transmembrane region" description="Helical" evidence="12">
    <location>
        <begin position="393"/>
        <end position="410"/>
    </location>
</feature>
<dbReference type="Proteomes" id="UP000238479">
    <property type="component" value="Chromosome 5"/>
</dbReference>
<keyword evidence="12" id="KW-0547">Nucleotide-binding</keyword>
<evidence type="ECO:0000256" key="13">
    <source>
        <dbReference type="SAM" id="MobiDB-lite"/>
    </source>
</evidence>
<dbReference type="Pfam" id="PF13246">
    <property type="entry name" value="Cation_ATPase"/>
    <property type="match status" value="1"/>
</dbReference>
<dbReference type="Gene3D" id="2.70.150.10">
    <property type="entry name" value="Calcium-transporting ATPase, cytoplasmic transduction domain A"/>
    <property type="match status" value="1"/>
</dbReference>
<feature type="domain" description="P-type ATPase A" evidence="14">
    <location>
        <begin position="280"/>
        <end position="372"/>
    </location>
</feature>
<reference evidence="16 17" key="1">
    <citation type="journal article" date="2018" name="Nat. Genet.">
        <title>The Rosa genome provides new insights in the design of modern roses.</title>
        <authorList>
            <person name="Bendahmane M."/>
        </authorList>
    </citation>
    <scope>NUCLEOTIDE SEQUENCE [LARGE SCALE GENOMIC DNA]</scope>
    <source>
        <strain evidence="17">cv. Old Blush</strain>
    </source>
</reference>
<dbReference type="InterPro" id="IPR006068">
    <property type="entry name" value="ATPase_P-typ_cation-transptr_C"/>
</dbReference>
<dbReference type="GO" id="GO:0005516">
    <property type="term" value="F:calmodulin binding"/>
    <property type="evidence" value="ECO:0007669"/>
    <property type="project" value="UniProtKB-KW"/>
</dbReference>
<evidence type="ECO:0000256" key="11">
    <source>
        <dbReference type="ARBA" id="ARBA00048694"/>
    </source>
</evidence>
<accession>A0A2P6Q235</accession>
<dbReference type="STRING" id="74649.A0A2P6Q235"/>
<dbReference type="PANTHER" id="PTHR24093">
    <property type="entry name" value="CATION TRANSPORTING ATPASE"/>
    <property type="match status" value="1"/>
</dbReference>
<feature type="transmembrane region" description="Helical" evidence="12">
    <location>
        <begin position="850"/>
        <end position="870"/>
    </location>
</feature>
<comment type="subcellular location">
    <subcellularLocation>
        <location evidence="12">Membrane</location>
        <topology evidence="12">Multi-pass membrane protein</topology>
    </subcellularLocation>
</comment>
<keyword evidence="17" id="KW-1185">Reference proteome</keyword>
<dbReference type="InterPro" id="IPR023299">
    <property type="entry name" value="ATPase_P-typ_cyto_dom_N"/>
</dbReference>
<evidence type="ECO:0000256" key="2">
    <source>
        <dbReference type="ARBA" id="ARBA00022448"/>
    </source>
</evidence>
<keyword evidence="10 12" id="KW-0472">Membrane</keyword>
<evidence type="ECO:0000256" key="7">
    <source>
        <dbReference type="ARBA" id="ARBA00022860"/>
    </source>
</evidence>
<sequence length="1054" mass="116377">MNIARLLEEGWNGRRPEGLAVVEAAWHQRVRLPSLDRVWAWVVGPGVKLELRGAWALGPKFESKLGLWESNAEALKKKSKTNLMPRLLAPEEAEDGAGSNPKGDLEVTITPNPTPPEGVTANVYSDNPNDSEYQLQFATISNIIKTKDLTSLHDFGGAQAFAEALGSDLETGIPTNDEATCCRLKSTTNSTTPEQAAARGFIQLAKIYCNSYMILLLFVAAVLSLCFGIVEEGPMTGWFEGAIILDAIIMLVVLPSIRDYWRESKGLSGRQKLLENTDEVEVEVLRGGNEEKISSSDILFGDIVWLKRGHQVPADGLFISGGFVVLDDQLGAVVDADNPFLFYGAEVIDGNGRMLVTSVGVNTVWGDMMSSINHLKKTPLEAQLDRVNTCMQIIGLLISILILVVLFLRFELKKELHTGASMDLRGEPTKMNMFMDAIKKIVMKPSGKISILTTSLTVMLVGIVEGLPFCINLAIIYWNRKALNGMASLQHLLACVTMASVTSICTDKNGGLTLDSMEVDMCWIGEQVMAENSVIASNVLEAFRDGISMLLLSQPPPYTSIEDPVISWAALKLGMELEIVRQSNTIVEDKELTTDQEGRGAMMRKNRDSERERMYLHCRGPATSILPICSHYHDCKGMINVIEERNRVTFHRNVEDMQSKHLKTMAFAYKEIDVPTMEERDLILLGLVGLKSCLEKMRESIRAIRNAGVNIILVSGDDVQTLVSIAEHFRIQGVPISNEMVTTGEKFRNCSDEDRMKMVSEISVMGNSLPSDKLLLVKCLKQKGETVAVIGVKTNEAPALKEADVGLTMGIWTTKMAKASSDIILRVADISCLVSILRHGRCAYYNIQKYIQLELTIVAAGLLVTFIIAASTGNMPITSIQLFWVNLVVPMLGGLALLTELPRKKLMEKSQSGQTKAIITMAMCRNIIIQASYQAVTIVTFHFKGQAILGVDEKVRKTIIFNSFVICQIFNKFSARELVKKNVFKAIHKNQWFWVALAAILVLQLSFIEISHVVAGDARLSLVHWGFCLLIGIVSLGMDIAAKGIYDYISSFVE</sequence>
<keyword evidence="5 12" id="KW-0106">Calcium</keyword>
<keyword evidence="12" id="KW-0109">Calcium transport</keyword>
<dbReference type="InterPro" id="IPR023298">
    <property type="entry name" value="ATPase_P-typ_TM_dom_sf"/>
</dbReference>
<keyword evidence="6" id="KW-0460">Magnesium</keyword>
<evidence type="ECO:0000259" key="15">
    <source>
        <dbReference type="Pfam" id="PF00689"/>
    </source>
</evidence>
<keyword evidence="7" id="KW-0112">Calmodulin-binding</keyword>
<dbReference type="Pfam" id="PF00122">
    <property type="entry name" value="E1-E2_ATPase"/>
    <property type="match status" value="1"/>
</dbReference>
<dbReference type="PANTHER" id="PTHR24093:SF470">
    <property type="entry name" value="CALCIUM-TRANSPORTING ATPASE 12, PLASMA MEMBRANE-TYPE-LIKE"/>
    <property type="match status" value="1"/>
</dbReference>
<feature type="transmembrane region" description="Helical" evidence="12">
    <location>
        <begin position="992"/>
        <end position="1010"/>
    </location>
</feature>
<feature type="transmembrane region" description="Helical" evidence="12">
    <location>
        <begin position="882"/>
        <end position="901"/>
    </location>
</feature>
<dbReference type="SUPFAM" id="SSF81665">
    <property type="entry name" value="Calcium ATPase, transmembrane domain M"/>
    <property type="match status" value="1"/>
</dbReference>
<dbReference type="NCBIfam" id="TIGR01494">
    <property type="entry name" value="ATPase_P-type"/>
    <property type="match status" value="1"/>
</dbReference>
<dbReference type="SUPFAM" id="SSF81653">
    <property type="entry name" value="Calcium ATPase, transduction domain A"/>
    <property type="match status" value="1"/>
</dbReference>
<feature type="transmembrane region" description="Helical" evidence="12">
    <location>
        <begin position="1022"/>
        <end position="1042"/>
    </location>
</feature>
<organism evidence="16 17">
    <name type="scientific">Rosa chinensis</name>
    <name type="common">China rose</name>
    <dbReference type="NCBI Taxonomy" id="74649"/>
    <lineage>
        <taxon>Eukaryota</taxon>
        <taxon>Viridiplantae</taxon>
        <taxon>Streptophyta</taxon>
        <taxon>Embryophyta</taxon>
        <taxon>Tracheophyta</taxon>
        <taxon>Spermatophyta</taxon>
        <taxon>Magnoliopsida</taxon>
        <taxon>eudicotyledons</taxon>
        <taxon>Gunneridae</taxon>
        <taxon>Pentapetalae</taxon>
        <taxon>rosids</taxon>
        <taxon>fabids</taxon>
        <taxon>Rosales</taxon>
        <taxon>Rosaceae</taxon>
        <taxon>Rosoideae</taxon>
        <taxon>Rosoideae incertae sedis</taxon>
        <taxon>Rosa</taxon>
    </lineage>
</organism>
<dbReference type="GO" id="GO:0005388">
    <property type="term" value="F:P-type calcium transporter activity"/>
    <property type="evidence" value="ECO:0007669"/>
    <property type="project" value="UniProtKB-EC"/>
</dbReference>
<keyword evidence="3 12" id="KW-0812">Transmembrane</keyword>
<dbReference type="SUPFAM" id="SSF56784">
    <property type="entry name" value="HAD-like"/>
    <property type="match status" value="1"/>
</dbReference>
<dbReference type="PRINTS" id="PR00120">
    <property type="entry name" value="HATPASE"/>
</dbReference>
<evidence type="ECO:0000256" key="5">
    <source>
        <dbReference type="ARBA" id="ARBA00022837"/>
    </source>
</evidence>
<dbReference type="InterPro" id="IPR006408">
    <property type="entry name" value="P-type_ATPase_IIB"/>
</dbReference>
<feature type="region of interest" description="Disordered" evidence="13">
    <location>
        <begin position="91"/>
        <end position="116"/>
    </location>
</feature>
<dbReference type="SUPFAM" id="SSF81660">
    <property type="entry name" value="Metal cation-transporting ATPase, ATP-binding domain N"/>
    <property type="match status" value="1"/>
</dbReference>
<dbReference type="InterPro" id="IPR059000">
    <property type="entry name" value="ATPase_P-type_domA"/>
</dbReference>
<dbReference type="NCBIfam" id="TIGR01517">
    <property type="entry name" value="ATPase-IIB_Ca"/>
    <property type="match status" value="1"/>
</dbReference>
<evidence type="ECO:0000256" key="10">
    <source>
        <dbReference type="ARBA" id="ARBA00023136"/>
    </source>
</evidence>
<keyword evidence="8 12" id="KW-1133">Transmembrane helix</keyword>
<keyword evidence="12" id="KW-0067">ATP-binding</keyword>
<dbReference type="GO" id="GO:0016887">
    <property type="term" value="F:ATP hydrolysis activity"/>
    <property type="evidence" value="ECO:0007669"/>
    <property type="project" value="InterPro"/>
</dbReference>
<dbReference type="Pfam" id="PF00689">
    <property type="entry name" value="Cation_ATPase_C"/>
    <property type="match status" value="1"/>
</dbReference>
<dbReference type="Gramene" id="PRQ28235">
    <property type="protein sequence ID" value="PRQ28235"/>
    <property type="gene ID" value="RchiOBHm_Chr5g0000841"/>
</dbReference>
<dbReference type="OMA" id="LHWKGPA"/>
<comment type="similarity">
    <text evidence="1 12">Belongs to the cation transport ATPase (P-type) (TC 3.A.3) family. Type IIB subfamily.</text>
</comment>